<organism evidence="3 4">
    <name type="scientific">Mytilus coruscus</name>
    <name type="common">Sea mussel</name>
    <dbReference type="NCBI Taxonomy" id="42192"/>
    <lineage>
        <taxon>Eukaryota</taxon>
        <taxon>Metazoa</taxon>
        <taxon>Spiralia</taxon>
        <taxon>Lophotrochozoa</taxon>
        <taxon>Mollusca</taxon>
        <taxon>Bivalvia</taxon>
        <taxon>Autobranchia</taxon>
        <taxon>Pteriomorphia</taxon>
        <taxon>Mytilida</taxon>
        <taxon>Mytiloidea</taxon>
        <taxon>Mytilidae</taxon>
        <taxon>Mytilinae</taxon>
        <taxon>Mytilus</taxon>
    </lineage>
</organism>
<evidence type="ECO:0000259" key="2">
    <source>
        <dbReference type="PROSITE" id="PS00028"/>
    </source>
</evidence>
<dbReference type="EMBL" id="CACVKT020008974">
    <property type="protein sequence ID" value="CAC5418987.1"/>
    <property type="molecule type" value="Genomic_DNA"/>
</dbReference>
<reference evidence="3 4" key="1">
    <citation type="submission" date="2020-06" db="EMBL/GenBank/DDBJ databases">
        <authorList>
            <person name="Li R."/>
            <person name="Bekaert M."/>
        </authorList>
    </citation>
    <scope>NUCLEOTIDE SEQUENCE [LARGE SCALE GENOMIC DNA]</scope>
    <source>
        <strain evidence="4">wild</strain>
    </source>
</reference>
<evidence type="ECO:0000313" key="4">
    <source>
        <dbReference type="Proteomes" id="UP000507470"/>
    </source>
</evidence>
<sequence>MSSVISTKCWLCPETYEKKKDLKSHAISEHSVCRVGCPWCVDSERTFGRKHNDLTLVLLEGDFFTEPNGFWLAKRPEDYIKIIKPSEWTSTIAIRTRAALLGWVEANKKEGAEKCKKIWEEGRKKALGHFVASEQPTSSRKRKYSSSRPLVDLPELKVARIDLSSRGNIAYLRMKESSAEIWFKVEMLHWVMEDSRAKDNLVRRMGIAKIDHEPPQTFGSELKLSESKHTLNQVTKALGIGERHVRKIFRGKVMFEVKSRKKAEEPTREETGKSDIGEEPEYEIMDSIGEVDDIESNSEEKEQSEKAKTTTTNQEHSEKTADVPTAAEEKSNNPKPVSIKDHPLKKPDNEEPASYLPILSEKEEETSGTSDKRIIMMSQKEVFEIETDEEENAKISLSERAETLLKAGGMPLFPPGRRQWTGERLQVSIKPTPMFWPPRDWRKLTGDQKLTAWRFAAMTLAREHGADTVKEERDVLDKYAMLALPGTAVASQPGEDIVIKARLANYNLLKEICLGKLVWNEAQELVTMLEAATQSKPPNHLVRLLDNVPLRLSEDVKKDK</sequence>
<feature type="region of interest" description="Disordered" evidence="1">
    <location>
        <begin position="258"/>
        <end position="282"/>
    </location>
</feature>
<feature type="compositionally biased region" description="Basic and acidic residues" evidence="1">
    <location>
        <begin position="315"/>
        <end position="349"/>
    </location>
</feature>
<feature type="region of interest" description="Disordered" evidence="1">
    <location>
        <begin position="294"/>
        <end position="372"/>
    </location>
</feature>
<feature type="compositionally biased region" description="Basic and acidic residues" evidence="1">
    <location>
        <begin position="298"/>
        <end position="308"/>
    </location>
</feature>
<dbReference type="Proteomes" id="UP000507470">
    <property type="component" value="Unassembled WGS sequence"/>
</dbReference>
<proteinExistence type="predicted"/>
<feature type="compositionally biased region" description="Basic and acidic residues" evidence="1">
    <location>
        <begin position="258"/>
        <end position="276"/>
    </location>
</feature>
<evidence type="ECO:0000313" key="3">
    <source>
        <dbReference type="EMBL" id="CAC5418987.1"/>
    </source>
</evidence>
<dbReference type="InterPro" id="IPR013087">
    <property type="entry name" value="Znf_C2H2_type"/>
</dbReference>
<feature type="domain" description="C2H2-type" evidence="2">
    <location>
        <begin position="9"/>
        <end position="30"/>
    </location>
</feature>
<dbReference type="AlphaFoldDB" id="A0A6J8EFC8"/>
<protein>
    <recommendedName>
        <fullName evidence="2">C2H2-type domain-containing protein</fullName>
    </recommendedName>
</protein>
<keyword evidence="4" id="KW-1185">Reference proteome</keyword>
<accession>A0A6J8EFC8</accession>
<name>A0A6J8EFC8_MYTCO</name>
<evidence type="ECO:0000256" key="1">
    <source>
        <dbReference type="SAM" id="MobiDB-lite"/>
    </source>
</evidence>
<dbReference type="OrthoDB" id="6100293at2759"/>
<gene>
    <name evidence="3" type="ORF">MCOR_51379</name>
</gene>
<dbReference type="PROSITE" id="PS00028">
    <property type="entry name" value="ZINC_FINGER_C2H2_1"/>
    <property type="match status" value="1"/>
</dbReference>